<keyword evidence="3" id="KW-0539">Nucleus</keyword>
<sequence length="284" mass="31327">MFFLPRFSSVLTIHLLCFYLSIDLLVAMVLTVLCSLYSIMATRHKFEKCCDIGIFSKLTNAYCLVTIGGSENFYSVFKGELGDAFPVVKTSIACGSLIIGALCVGNKNGLLVPHTTTDQEVQHLRNNLPDHVVVRRIEEKIYDFDSCISCNDYVALTHPDLDWATEEHIVDVLGVDVVRHSVDGDVLAGSYCLFTNNGGLVTPHTSDEELEELSTLLQVPLVTGTVNKGSWCISSGMIVNDWTGFCGSDTTDTELSVIESVFKLNKAQPSMIVNKMRKMTVSYM</sequence>
<comment type="subunit">
    <text evidence="3">Monomer. Associates with the 60S ribosomal subunit.</text>
</comment>
<dbReference type="NCBIfam" id="TIGR00323">
    <property type="entry name" value="eIF-6"/>
    <property type="match status" value="1"/>
</dbReference>
<keyword evidence="4" id="KW-0472">Membrane</keyword>
<dbReference type="HAMAP" id="MF_00032">
    <property type="entry name" value="eIF_6"/>
    <property type="match status" value="1"/>
</dbReference>
<organism evidence="5 6">
    <name type="scientific">Platanthera guangdongensis</name>
    <dbReference type="NCBI Taxonomy" id="2320717"/>
    <lineage>
        <taxon>Eukaryota</taxon>
        <taxon>Viridiplantae</taxon>
        <taxon>Streptophyta</taxon>
        <taxon>Embryophyta</taxon>
        <taxon>Tracheophyta</taxon>
        <taxon>Spermatophyta</taxon>
        <taxon>Magnoliopsida</taxon>
        <taxon>Liliopsida</taxon>
        <taxon>Asparagales</taxon>
        <taxon>Orchidaceae</taxon>
        <taxon>Orchidoideae</taxon>
        <taxon>Orchideae</taxon>
        <taxon>Orchidinae</taxon>
        <taxon>Platanthera</taxon>
    </lineage>
</organism>
<dbReference type="EMBL" id="JBBWWR010000015">
    <property type="protein sequence ID" value="KAK8950464.1"/>
    <property type="molecule type" value="Genomic_DNA"/>
</dbReference>
<dbReference type="Proteomes" id="UP001412067">
    <property type="component" value="Unassembled WGS sequence"/>
</dbReference>
<comment type="similarity">
    <text evidence="3">Belongs to the eIF-6 family.</text>
</comment>
<gene>
    <name evidence="5" type="primary">EIF6-2</name>
    <name evidence="3" type="synonym">EIF6</name>
    <name evidence="5" type="ORF">KSP40_PGU018561</name>
</gene>
<dbReference type="Gene3D" id="3.75.10.10">
    <property type="entry name" value="L-arginine/glycine Amidinotransferase, Chain A"/>
    <property type="match status" value="1"/>
</dbReference>
<comment type="caution">
    <text evidence="5">The sequence shown here is derived from an EMBL/GenBank/DDBJ whole genome shotgun (WGS) entry which is preliminary data.</text>
</comment>
<feature type="transmembrane region" description="Helical" evidence="4">
    <location>
        <begin position="12"/>
        <end position="39"/>
    </location>
</feature>
<accession>A0ABR2LU94</accession>
<keyword evidence="1 3" id="KW-0396">Initiation factor</keyword>
<keyword evidence="6" id="KW-1185">Reference proteome</keyword>
<keyword evidence="4" id="KW-1133">Transmembrane helix</keyword>
<dbReference type="SUPFAM" id="SSF55909">
    <property type="entry name" value="Pentein"/>
    <property type="match status" value="1"/>
</dbReference>
<keyword evidence="3" id="KW-0690">Ribosome biogenesis</keyword>
<evidence type="ECO:0000256" key="1">
    <source>
        <dbReference type="ARBA" id="ARBA00022540"/>
    </source>
</evidence>
<evidence type="ECO:0000313" key="6">
    <source>
        <dbReference type="Proteomes" id="UP001412067"/>
    </source>
</evidence>
<evidence type="ECO:0000256" key="3">
    <source>
        <dbReference type="HAMAP-Rule" id="MF_03132"/>
    </source>
</evidence>
<proteinExistence type="inferred from homology"/>
<dbReference type="Pfam" id="PF01912">
    <property type="entry name" value="eIF-6"/>
    <property type="match status" value="1"/>
</dbReference>
<evidence type="ECO:0000313" key="5">
    <source>
        <dbReference type="EMBL" id="KAK8950464.1"/>
    </source>
</evidence>
<keyword evidence="3" id="KW-0963">Cytoplasm</keyword>
<comment type="subcellular location">
    <subcellularLocation>
        <location evidence="3">Cytoplasm</location>
    </subcellularLocation>
    <subcellularLocation>
        <location evidence="3">Nucleus</location>
        <location evidence="3">Nucleolus</location>
    </subcellularLocation>
    <text evidence="3">Shuttles between cytoplasm and nucleus/nucleolus.</text>
</comment>
<dbReference type="InterPro" id="IPR002769">
    <property type="entry name" value="eIF6"/>
</dbReference>
<dbReference type="SMART" id="SM00654">
    <property type="entry name" value="eIF6"/>
    <property type="match status" value="1"/>
</dbReference>
<name>A0ABR2LU94_9ASPA</name>
<comment type="function">
    <text evidence="3">Binds to the 60S ribosomal subunit and prevents its association with the 40S ribosomal subunit to form the 80S initiation complex in the cytoplasm. May also be involved in ribosome biogenesis.</text>
</comment>
<reference evidence="5 6" key="1">
    <citation type="journal article" date="2022" name="Nat. Plants">
        <title>Genomes of leafy and leafless Platanthera orchids illuminate the evolution of mycoheterotrophy.</title>
        <authorList>
            <person name="Li M.H."/>
            <person name="Liu K.W."/>
            <person name="Li Z."/>
            <person name="Lu H.C."/>
            <person name="Ye Q.L."/>
            <person name="Zhang D."/>
            <person name="Wang J.Y."/>
            <person name="Li Y.F."/>
            <person name="Zhong Z.M."/>
            <person name="Liu X."/>
            <person name="Yu X."/>
            <person name="Liu D.K."/>
            <person name="Tu X.D."/>
            <person name="Liu B."/>
            <person name="Hao Y."/>
            <person name="Liao X.Y."/>
            <person name="Jiang Y.T."/>
            <person name="Sun W.H."/>
            <person name="Chen J."/>
            <person name="Chen Y.Q."/>
            <person name="Ai Y."/>
            <person name="Zhai J.W."/>
            <person name="Wu S.S."/>
            <person name="Zhou Z."/>
            <person name="Hsiao Y.Y."/>
            <person name="Wu W.L."/>
            <person name="Chen Y.Y."/>
            <person name="Lin Y.F."/>
            <person name="Hsu J.L."/>
            <person name="Li C.Y."/>
            <person name="Wang Z.W."/>
            <person name="Zhao X."/>
            <person name="Zhong W.Y."/>
            <person name="Ma X.K."/>
            <person name="Ma L."/>
            <person name="Huang J."/>
            <person name="Chen G.Z."/>
            <person name="Huang M.Z."/>
            <person name="Huang L."/>
            <person name="Peng D.H."/>
            <person name="Luo Y.B."/>
            <person name="Zou S.Q."/>
            <person name="Chen S.P."/>
            <person name="Lan S."/>
            <person name="Tsai W.C."/>
            <person name="Van de Peer Y."/>
            <person name="Liu Z.J."/>
        </authorList>
    </citation>
    <scope>NUCLEOTIDE SEQUENCE [LARGE SCALE GENOMIC DNA]</scope>
    <source>
        <strain evidence="5">Lor288</strain>
    </source>
</reference>
<evidence type="ECO:0000256" key="4">
    <source>
        <dbReference type="SAM" id="Phobius"/>
    </source>
</evidence>
<evidence type="ECO:0000256" key="2">
    <source>
        <dbReference type="ARBA" id="ARBA00022917"/>
    </source>
</evidence>
<protein>
    <recommendedName>
        <fullName evidence="3">Eukaryotic translation initiation factor 6</fullName>
        <shortName evidence="3">eIF-6</shortName>
    </recommendedName>
</protein>
<dbReference type="GO" id="GO:0003743">
    <property type="term" value="F:translation initiation factor activity"/>
    <property type="evidence" value="ECO:0007669"/>
    <property type="project" value="UniProtKB-KW"/>
</dbReference>
<dbReference type="PANTHER" id="PTHR10784">
    <property type="entry name" value="TRANSLATION INITIATION FACTOR 6"/>
    <property type="match status" value="1"/>
</dbReference>
<dbReference type="CDD" id="cd00527">
    <property type="entry name" value="IF6"/>
    <property type="match status" value="1"/>
</dbReference>
<keyword evidence="4" id="KW-0812">Transmembrane</keyword>
<keyword evidence="2 3" id="KW-0648">Protein biosynthesis</keyword>